<comment type="caution">
    <text evidence="4">The sequence shown here is derived from an EMBL/GenBank/DDBJ whole genome shotgun (WGS) entry which is preliminary data.</text>
</comment>
<dbReference type="InterPro" id="IPR001254">
    <property type="entry name" value="Trypsin_dom"/>
</dbReference>
<dbReference type="InterPro" id="IPR043504">
    <property type="entry name" value="Peptidase_S1_PA_chymotrypsin"/>
</dbReference>
<dbReference type="PANTHER" id="PTHR24271">
    <property type="entry name" value="KALLIKREIN-RELATED"/>
    <property type="match status" value="1"/>
</dbReference>
<feature type="signal peptide" evidence="2">
    <location>
        <begin position="1"/>
        <end position="22"/>
    </location>
</feature>
<dbReference type="Gene3D" id="2.40.10.10">
    <property type="entry name" value="Trypsin-like serine proteases"/>
    <property type="match status" value="2"/>
</dbReference>
<protein>
    <recommendedName>
        <fullName evidence="3">Peptidase S1 domain-containing protein</fullName>
    </recommendedName>
</protein>
<organism evidence="4 5">
    <name type="scientific">Channa striata</name>
    <name type="common">Snakehead murrel</name>
    <name type="synonym">Ophicephalus striatus</name>
    <dbReference type="NCBI Taxonomy" id="64152"/>
    <lineage>
        <taxon>Eukaryota</taxon>
        <taxon>Metazoa</taxon>
        <taxon>Chordata</taxon>
        <taxon>Craniata</taxon>
        <taxon>Vertebrata</taxon>
        <taxon>Euteleostomi</taxon>
        <taxon>Actinopterygii</taxon>
        <taxon>Neopterygii</taxon>
        <taxon>Teleostei</taxon>
        <taxon>Neoteleostei</taxon>
        <taxon>Acanthomorphata</taxon>
        <taxon>Anabantaria</taxon>
        <taxon>Anabantiformes</taxon>
        <taxon>Channoidei</taxon>
        <taxon>Channidae</taxon>
        <taxon>Channa</taxon>
    </lineage>
</organism>
<keyword evidence="2" id="KW-0732">Signal</keyword>
<evidence type="ECO:0000313" key="4">
    <source>
        <dbReference type="EMBL" id="KAK2835706.1"/>
    </source>
</evidence>
<reference evidence="4" key="1">
    <citation type="submission" date="2023-07" db="EMBL/GenBank/DDBJ databases">
        <title>Chromosome-level Genome Assembly of Striped Snakehead (Channa striata).</title>
        <authorList>
            <person name="Liu H."/>
        </authorList>
    </citation>
    <scope>NUCLEOTIDE SEQUENCE</scope>
    <source>
        <strain evidence="4">Gz</strain>
        <tissue evidence="4">Muscle</tissue>
    </source>
</reference>
<feature type="domain" description="Peptidase S1" evidence="3">
    <location>
        <begin position="25"/>
        <end position="236"/>
    </location>
</feature>
<dbReference type="Proteomes" id="UP001187415">
    <property type="component" value="Unassembled WGS sequence"/>
</dbReference>
<evidence type="ECO:0000256" key="1">
    <source>
        <dbReference type="ARBA" id="ARBA00023157"/>
    </source>
</evidence>
<dbReference type="SUPFAM" id="SSF50494">
    <property type="entry name" value="Trypsin-like serine proteases"/>
    <property type="match status" value="1"/>
</dbReference>
<keyword evidence="1" id="KW-1015">Disulfide bond</keyword>
<sequence>MQGLHKFLLFHLLTCLGRTGHGSGIISGTNVIENTMLYMVSVQNNRGHVCGGFFVSDQFVITAARCEELNPTVVFFGTHTLTDALKYEYIEETYKHDGIMILELSRKVELDNSVQTIPLASQIGVKENAQCQVAGWSKISTHGKTVEQLTMVDVHVINPQICKKERPNLPANVICAVACGTNKGFCQGDPGGPLVCNGFAVGVASDNGKFNCDHQDVPNVYADISKYIQWISSITDVDMLQVQLQLAVSFAPSCVHSKMEVLVMSV</sequence>
<proteinExistence type="predicted"/>
<keyword evidence="5" id="KW-1185">Reference proteome</keyword>
<dbReference type="PROSITE" id="PS50240">
    <property type="entry name" value="TRYPSIN_DOM"/>
    <property type="match status" value="1"/>
</dbReference>
<dbReference type="CDD" id="cd00190">
    <property type="entry name" value="Tryp_SPc"/>
    <property type="match status" value="1"/>
</dbReference>
<dbReference type="PRINTS" id="PR00722">
    <property type="entry name" value="CHYMOTRYPSIN"/>
</dbReference>
<evidence type="ECO:0000259" key="3">
    <source>
        <dbReference type="PROSITE" id="PS50240"/>
    </source>
</evidence>
<feature type="chain" id="PRO_5041687804" description="Peptidase S1 domain-containing protein" evidence="2">
    <location>
        <begin position="23"/>
        <end position="266"/>
    </location>
</feature>
<dbReference type="SMART" id="SM00020">
    <property type="entry name" value="Tryp_SPc"/>
    <property type="match status" value="1"/>
</dbReference>
<dbReference type="EMBL" id="JAUPFM010000012">
    <property type="protein sequence ID" value="KAK2835706.1"/>
    <property type="molecule type" value="Genomic_DNA"/>
</dbReference>
<dbReference type="AlphaFoldDB" id="A0AA88SG94"/>
<name>A0AA88SG94_CHASR</name>
<dbReference type="InterPro" id="IPR009003">
    <property type="entry name" value="Peptidase_S1_PA"/>
</dbReference>
<dbReference type="InterPro" id="IPR001314">
    <property type="entry name" value="Peptidase_S1A"/>
</dbReference>
<dbReference type="GO" id="GO:0006508">
    <property type="term" value="P:proteolysis"/>
    <property type="evidence" value="ECO:0007669"/>
    <property type="project" value="InterPro"/>
</dbReference>
<dbReference type="GO" id="GO:0004252">
    <property type="term" value="F:serine-type endopeptidase activity"/>
    <property type="evidence" value="ECO:0007669"/>
    <property type="project" value="InterPro"/>
</dbReference>
<accession>A0AA88SG94</accession>
<dbReference type="PANTHER" id="PTHR24271:SF87">
    <property type="entry name" value="ARGININE ESTERASE-LIKE-RELATED"/>
    <property type="match status" value="1"/>
</dbReference>
<dbReference type="Pfam" id="PF00089">
    <property type="entry name" value="Trypsin"/>
    <property type="match status" value="1"/>
</dbReference>
<evidence type="ECO:0000313" key="5">
    <source>
        <dbReference type="Proteomes" id="UP001187415"/>
    </source>
</evidence>
<evidence type="ECO:0000256" key="2">
    <source>
        <dbReference type="SAM" id="SignalP"/>
    </source>
</evidence>
<gene>
    <name evidence="4" type="ORF">Q5P01_016190</name>
</gene>